<keyword evidence="2" id="KW-0288">FMN</keyword>
<dbReference type="InterPro" id="IPR051796">
    <property type="entry name" value="ISF_SsuE-like"/>
</dbReference>
<dbReference type="SUPFAM" id="SSF52218">
    <property type="entry name" value="Flavoproteins"/>
    <property type="match status" value="1"/>
</dbReference>
<dbReference type="Gene3D" id="3.40.50.360">
    <property type="match status" value="1"/>
</dbReference>
<evidence type="ECO:0000256" key="1">
    <source>
        <dbReference type="ARBA" id="ARBA00022630"/>
    </source>
</evidence>
<name>A0ABV4E1A6_9CLOT</name>
<dbReference type="Proteomes" id="UP001565220">
    <property type="component" value="Unassembled WGS sequence"/>
</dbReference>
<reference evidence="4 5" key="1">
    <citation type="submission" date="2024-08" db="EMBL/GenBank/DDBJ databases">
        <title>Clostridium lapicellarii sp. nov., and Clostridium renhuaiense sp. nov., two species isolated from the mud in a fermentation cellar used for producing sauce-flavour Chinese liquors.</title>
        <authorList>
            <person name="Yang F."/>
            <person name="Wang H."/>
            <person name="Chen L.Q."/>
            <person name="Zhou N."/>
            <person name="Lu J.J."/>
            <person name="Pu X.X."/>
            <person name="Wan B."/>
            <person name="Wang L."/>
            <person name="Liu S.J."/>
        </authorList>
    </citation>
    <scope>NUCLEOTIDE SEQUENCE [LARGE SCALE GENOMIC DNA]</scope>
    <source>
        <strain evidence="4 5">MT-113</strain>
    </source>
</reference>
<dbReference type="EMBL" id="JBGFFE010000034">
    <property type="protein sequence ID" value="MEY8764928.1"/>
    <property type="molecule type" value="Genomic_DNA"/>
</dbReference>
<keyword evidence="5" id="KW-1185">Reference proteome</keyword>
<dbReference type="RefSeq" id="WP_294184992.1">
    <property type="nucleotide sequence ID" value="NZ_JBGFFE010000034.1"/>
</dbReference>
<feature type="domain" description="NADPH-dependent FMN reductase-like" evidence="3">
    <location>
        <begin position="165"/>
        <end position="321"/>
    </location>
</feature>
<proteinExistence type="predicted"/>
<gene>
    <name evidence="4" type="ORF">AB8S09_15000</name>
</gene>
<evidence type="ECO:0000313" key="4">
    <source>
        <dbReference type="EMBL" id="MEY8764928.1"/>
    </source>
</evidence>
<sequence length="354" mass="39732">MEELYVICPNDKISSELKKMLNSFIREFDTVHYILNWHNTDFRNKKILFLLELDNSICFDIPMLIFFSNLSSESKDAFQGSTAALLIHSSSELGTKRAAQDIIFMANKLGCNFIGHPLVEATANLKNFLTWQKSTQRPLEEICLILSAKLGKRLAEYKSAAAIKKMTVLYSSPHKISNTLDLWHLISKHLKKISIEELQIENGQILDCKGCHYKLCLHYGKQNSCFYGGFMVENILPSIKSSDAVVWLCPNYNDSIGANLTATINRLTVLYHKISFYNKSIFAVIVSGNSGSDSVAKQLIGALNINKGFRLPPNSIITETANDPGAIFKIPGIKSKARSFAENIMKNSFNHQIP</sequence>
<comment type="caution">
    <text evidence="4">The sequence shown here is derived from an EMBL/GenBank/DDBJ whole genome shotgun (WGS) entry which is preliminary data.</text>
</comment>
<dbReference type="PANTHER" id="PTHR43278">
    <property type="entry name" value="NAD(P)H-DEPENDENT FMN-CONTAINING OXIDOREDUCTASE YWQN-RELATED"/>
    <property type="match status" value="1"/>
</dbReference>
<dbReference type="PANTHER" id="PTHR43278:SF4">
    <property type="entry name" value="NAD(P)H-DEPENDENT FMN-CONTAINING OXIDOREDUCTASE YWQN-RELATED"/>
    <property type="match status" value="1"/>
</dbReference>
<evidence type="ECO:0000259" key="3">
    <source>
        <dbReference type="Pfam" id="PF03358"/>
    </source>
</evidence>
<accession>A0ABV4E1A6</accession>
<protein>
    <submittedName>
        <fullName evidence="4">Flavodoxin family protein</fullName>
    </submittedName>
</protein>
<keyword evidence="1" id="KW-0285">Flavoprotein</keyword>
<evidence type="ECO:0000256" key="2">
    <source>
        <dbReference type="ARBA" id="ARBA00022643"/>
    </source>
</evidence>
<organism evidence="4 5">
    <name type="scientific">Clostridium lapidicellarium</name>
    <dbReference type="NCBI Taxonomy" id="3240931"/>
    <lineage>
        <taxon>Bacteria</taxon>
        <taxon>Bacillati</taxon>
        <taxon>Bacillota</taxon>
        <taxon>Clostridia</taxon>
        <taxon>Eubacteriales</taxon>
        <taxon>Clostridiaceae</taxon>
        <taxon>Clostridium</taxon>
    </lineage>
</organism>
<dbReference type="InterPro" id="IPR029039">
    <property type="entry name" value="Flavoprotein-like_sf"/>
</dbReference>
<dbReference type="Pfam" id="PF03358">
    <property type="entry name" value="FMN_red"/>
    <property type="match status" value="1"/>
</dbReference>
<evidence type="ECO:0000313" key="5">
    <source>
        <dbReference type="Proteomes" id="UP001565220"/>
    </source>
</evidence>
<dbReference type="InterPro" id="IPR005025">
    <property type="entry name" value="FMN_Rdtase-like_dom"/>
</dbReference>